<dbReference type="PANTHER" id="PTHR31545:SF4">
    <property type="entry name" value="SPEEDY PROTEIN A"/>
    <property type="match status" value="1"/>
</dbReference>
<evidence type="ECO:0000256" key="2">
    <source>
        <dbReference type="ARBA" id="ARBA00023306"/>
    </source>
</evidence>
<proteinExistence type="inferred from homology"/>
<accession>A0A3P9BQH2</accession>
<evidence type="ECO:0000313" key="4">
    <source>
        <dbReference type="Proteomes" id="UP000265160"/>
    </source>
</evidence>
<sequence length="309" mass="36013">DRGNVSCCSTLTGEIMMKTPPSVTLRVKRKNVRPIRRNLSLSRHRGQNTWGVVWSIQSNQGDLYFTKVPQSTVVQRQEMAAYFHLFEDDLIKDFLRVDGCYKLTDKYLLAMTFVYFKRACFTSTEYTRKNFFIALYLANTMEEDEEESKYEIFPWALGKNWKKLFPRFLEQRDKLWARIEYRAAVSRRCCEEVMAIVSSHFVWQRQRSDHHGGAQRQYNDGDRVRFPRGPYASPVSCSLCKRDTRIGHTSSLQRLSCANPKGGTNTLNCSVALYSHTDSVYSLCHRAIFTKKANFALKDKSVLTFYYLL</sequence>
<protein>
    <submittedName>
        <fullName evidence="3">Speedy/RINGO cell cycle regulator family member A</fullName>
    </submittedName>
</protein>
<dbReference type="Proteomes" id="UP000265160">
    <property type="component" value="LG19"/>
</dbReference>
<dbReference type="Pfam" id="PF11357">
    <property type="entry name" value="Spy1"/>
    <property type="match status" value="1"/>
</dbReference>
<organism evidence="3 4">
    <name type="scientific">Maylandia zebra</name>
    <name type="common">zebra mbuna</name>
    <dbReference type="NCBI Taxonomy" id="106582"/>
    <lineage>
        <taxon>Eukaryota</taxon>
        <taxon>Metazoa</taxon>
        <taxon>Chordata</taxon>
        <taxon>Craniata</taxon>
        <taxon>Vertebrata</taxon>
        <taxon>Euteleostomi</taxon>
        <taxon>Actinopterygii</taxon>
        <taxon>Neopterygii</taxon>
        <taxon>Teleostei</taxon>
        <taxon>Neoteleostei</taxon>
        <taxon>Acanthomorphata</taxon>
        <taxon>Ovalentaria</taxon>
        <taxon>Cichlomorphae</taxon>
        <taxon>Cichliformes</taxon>
        <taxon>Cichlidae</taxon>
        <taxon>African cichlids</taxon>
        <taxon>Pseudocrenilabrinae</taxon>
        <taxon>Haplochromini</taxon>
        <taxon>Maylandia</taxon>
        <taxon>Maylandia zebra complex</taxon>
    </lineage>
</organism>
<comment type="similarity">
    <text evidence="1">Belongs to the Speedy/Ringo family.</text>
</comment>
<dbReference type="GeneTree" id="ENSGT00940000154524"/>
<reference evidence="3" key="3">
    <citation type="submission" date="2025-09" db="UniProtKB">
        <authorList>
            <consortium name="Ensembl"/>
        </authorList>
    </citation>
    <scope>IDENTIFICATION</scope>
</reference>
<keyword evidence="2" id="KW-0131">Cell cycle</keyword>
<evidence type="ECO:0000256" key="1">
    <source>
        <dbReference type="ARBA" id="ARBA00010932"/>
    </source>
</evidence>
<dbReference type="PANTHER" id="PTHR31545">
    <property type="entry name" value="SEEDY PROTEIN A/C FAMILY MEMBER"/>
    <property type="match status" value="1"/>
</dbReference>
<dbReference type="STRING" id="106582.ENSMZEP00005012182"/>
<evidence type="ECO:0000313" key="3">
    <source>
        <dbReference type="Ensembl" id="ENSMZEP00005012182.1"/>
    </source>
</evidence>
<dbReference type="Ensembl" id="ENSMZET00005012610.1">
    <property type="protein sequence ID" value="ENSMZEP00005012182.1"/>
    <property type="gene ID" value="ENSMZEG00005009132.1"/>
</dbReference>
<reference evidence="3 4" key="1">
    <citation type="journal article" date="2014" name="Nature">
        <title>The genomic substrate for adaptive radiation in African cichlid fish.</title>
        <authorList>
            <person name="Brawand D."/>
            <person name="Wagner C.E."/>
            <person name="Li Y.I."/>
            <person name="Malinsky M."/>
            <person name="Keller I."/>
            <person name="Fan S."/>
            <person name="Simakov O."/>
            <person name="Ng A.Y."/>
            <person name="Lim Z.W."/>
            <person name="Bezault E."/>
            <person name="Turner-Maier J."/>
            <person name="Johnson J."/>
            <person name="Alcazar R."/>
            <person name="Noh H.J."/>
            <person name="Russell P."/>
            <person name="Aken B."/>
            <person name="Alfoldi J."/>
            <person name="Amemiya C."/>
            <person name="Azzouzi N."/>
            <person name="Baroiller J.F."/>
            <person name="Barloy-Hubler F."/>
            <person name="Berlin A."/>
            <person name="Bloomquist R."/>
            <person name="Carleton K.L."/>
            <person name="Conte M.A."/>
            <person name="D'Cotta H."/>
            <person name="Eshel O."/>
            <person name="Gaffney L."/>
            <person name="Galibert F."/>
            <person name="Gante H.F."/>
            <person name="Gnerre S."/>
            <person name="Greuter L."/>
            <person name="Guyon R."/>
            <person name="Haddad N.S."/>
            <person name="Haerty W."/>
            <person name="Harris R.M."/>
            <person name="Hofmann H.A."/>
            <person name="Hourlier T."/>
            <person name="Hulata G."/>
            <person name="Jaffe D.B."/>
            <person name="Lara M."/>
            <person name="Lee A.P."/>
            <person name="MacCallum I."/>
            <person name="Mwaiko S."/>
            <person name="Nikaido M."/>
            <person name="Nishihara H."/>
            <person name="Ozouf-Costaz C."/>
            <person name="Penman D.J."/>
            <person name="Przybylski D."/>
            <person name="Rakotomanga M."/>
            <person name="Renn S.C.P."/>
            <person name="Ribeiro F.J."/>
            <person name="Ron M."/>
            <person name="Salzburger W."/>
            <person name="Sanchez-Pulido L."/>
            <person name="Santos M.E."/>
            <person name="Searle S."/>
            <person name="Sharpe T."/>
            <person name="Swofford R."/>
            <person name="Tan F.J."/>
            <person name="Williams L."/>
            <person name="Young S."/>
            <person name="Yin S."/>
            <person name="Okada N."/>
            <person name="Kocher T.D."/>
            <person name="Miska E.A."/>
            <person name="Lander E.S."/>
            <person name="Venkatesh B."/>
            <person name="Fernald R.D."/>
            <person name="Meyer A."/>
            <person name="Ponting C.P."/>
            <person name="Streelman J.T."/>
            <person name="Lindblad-Toh K."/>
            <person name="Seehausen O."/>
            <person name="Di Palma F."/>
        </authorList>
    </citation>
    <scope>NUCLEOTIDE SEQUENCE</scope>
</reference>
<dbReference type="InterPro" id="IPR052316">
    <property type="entry name" value="Speedy-Ringo_regulator"/>
</dbReference>
<name>A0A3P9BQH2_9CICH</name>
<dbReference type="InterPro" id="IPR020984">
    <property type="entry name" value="Speedy"/>
</dbReference>
<dbReference type="GO" id="GO:0019901">
    <property type="term" value="F:protein kinase binding"/>
    <property type="evidence" value="ECO:0007669"/>
    <property type="project" value="InterPro"/>
</dbReference>
<dbReference type="AlphaFoldDB" id="A0A3P9BQH2"/>
<reference evidence="3" key="2">
    <citation type="submission" date="2025-08" db="UniProtKB">
        <authorList>
            <consortium name="Ensembl"/>
        </authorList>
    </citation>
    <scope>IDENTIFICATION</scope>
</reference>
<keyword evidence="4" id="KW-1185">Reference proteome</keyword>